<dbReference type="EMBL" id="FMZW01000001">
    <property type="protein sequence ID" value="SDC02539.1"/>
    <property type="molecule type" value="Genomic_DNA"/>
</dbReference>
<dbReference type="Proteomes" id="UP000199245">
    <property type="component" value="Unassembled WGS sequence"/>
</dbReference>
<reference evidence="2 3" key="1">
    <citation type="submission" date="2016-10" db="EMBL/GenBank/DDBJ databases">
        <authorList>
            <person name="de Groot N.N."/>
        </authorList>
    </citation>
    <scope>NUCLEOTIDE SEQUENCE [LARGE SCALE GENOMIC DNA]</scope>
    <source>
        <strain evidence="2 3">R5</strain>
    </source>
</reference>
<feature type="coiled-coil region" evidence="1">
    <location>
        <begin position="24"/>
        <end position="58"/>
    </location>
</feature>
<dbReference type="Gene3D" id="1.10.287.1490">
    <property type="match status" value="1"/>
</dbReference>
<name>A0A1G6I7M2_9BRAD</name>
<keyword evidence="1" id="KW-0175">Coiled coil</keyword>
<evidence type="ECO:0000313" key="3">
    <source>
        <dbReference type="Proteomes" id="UP000199245"/>
    </source>
</evidence>
<dbReference type="AlphaFoldDB" id="A0A1G6I7M2"/>
<accession>A0A1G6I7M2</accession>
<proteinExistence type="predicted"/>
<feature type="coiled-coil region" evidence="1">
    <location>
        <begin position="93"/>
        <end position="160"/>
    </location>
</feature>
<gene>
    <name evidence="2" type="ORF">SAMN05216337_100154</name>
</gene>
<organism evidence="2 3">
    <name type="scientific">Bradyrhizobium brasilense</name>
    <dbReference type="NCBI Taxonomy" id="1419277"/>
    <lineage>
        <taxon>Bacteria</taxon>
        <taxon>Pseudomonadati</taxon>
        <taxon>Pseudomonadota</taxon>
        <taxon>Alphaproteobacteria</taxon>
        <taxon>Hyphomicrobiales</taxon>
        <taxon>Nitrobacteraceae</taxon>
        <taxon>Bradyrhizobium</taxon>
    </lineage>
</organism>
<evidence type="ECO:0000256" key="1">
    <source>
        <dbReference type="SAM" id="Coils"/>
    </source>
</evidence>
<evidence type="ECO:0000313" key="2">
    <source>
        <dbReference type="EMBL" id="SDC02539.1"/>
    </source>
</evidence>
<sequence>MALLKKKAAEEFRVPGLAESSPEYAALIAKRQELQERYSALNAERSKLRREIEAEKSKGGQRLSSDVAKLLGDDPVDSVSALSKQLREVTTEMGNIESAQEVLRRRIDEARNNASKVVCDTVRQEYQRRLGALCNAARALEAARQDLDALLDQLDAEDIRKDYLRVITPHFMGDRRDGKVGYFLKECAGAGHNV</sequence>
<dbReference type="RefSeq" id="WP_092077369.1">
    <property type="nucleotide sequence ID" value="NZ_FMZW01000001.1"/>
</dbReference>
<protein>
    <submittedName>
        <fullName evidence="2">Uncharacterized protein</fullName>
    </submittedName>
</protein>